<proteinExistence type="predicted"/>
<protein>
    <submittedName>
        <fullName evidence="1">PRD domain-containing protein</fullName>
    </submittedName>
</protein>
<comment type="caution">
    <text evidence="1">The sequence shown here is derived from an EMBL/GenBank/DDBJ whole genome shotgun (WGS) entry which is preliminary data.</text>
</comment>
<gene>
    <name evidence="1" type="ORF">E5336_07290</name>
</gene>
<evidence type="ECO:0000313" key="1">
    <source>
        <dbReference type="EMBL" id="TGY65778.1"/>
    </source>
</evidence>
<organism evidence="1 2">
    <name type="scientific">Dubosiella muris</name>
    <dbReference type="NCBI Taxonomy" id="3038133"/>
    <lineage>
        <taxon>Bacteria</taxon>
        <taxon>Bacillati</taxon>
        <taxon>Bacillota</taxon>
        <taxon>Erysipelotrichia</taxon>
        <taxon>Erysipelotrichales</taxon>
        <taxon>Erysipelotrichaceae</taxon>
        <taxon>Dubosiella</taxon>
    </lineage>
</organism>
<sequence length="278" mass="32865">MRIIKKINNNVAIGLDQNEKEVIVFGKGVGFPAIPYELNDLSKIDRTYYDIDPRYYDLINSVDERVLLLCTKMMNVVSTKIIAEWNPNLVFILTDHITFALERFNKGMAIQFPYSDEIEQEYPQENKRAYWIVKNVNHNFRVKMPKGEITCIAMHLINNQIGDRKGKTETASQRSDRILKFAIATIEHDFGIQISRKDLNYYRFKNHIAYFVKRKDRHEEFKDETSDLFALMMEKYPDSFKTAMKINDFLKEEYSADCSQDEILYLMIHINRFIQRGL</sequence>
<reference evidence="1" key="1">
    <citation type="submission" date="2019-04" db="EMBL/GenBank/DDBJ databases">
        <title>Microbes associate with the intestines of laboratory mice.</title>
        <authorList>
            <person name="Navarre W."/>
            <person name="Wong E."/>
            <person name="Huang K."/>
            <person name="Tropini C."/>
            <person name="Ng K."/>
            <person name="Yu B."/>
        </authorList>
    </citation>
    <scope>NUCLEOTIDE SEQUENCE</scope>
    <source>
        <strain evidence="1">NM09_H32</strain>
    </source>
</reference>
<name>A0AC61R6S7_9FIRM</name>
<dbReference type="EMBL" id="SRYG01000013">
    <property type="protein sequence ID" value="TGY65778.1"/>
    <property type="molecule type" value="Genomic_DNA"/>
</dbReference>
<dbReference type="Proteomes" id="UP000308836">
    <property type="component" value="Unassembled WGS sequence"/>
</dbReference>
<accession>A0AC61R6S7</accession>
<evidence type="ECO:0000313" key="2">
    <source>
        <dbReference type="Proteomes" id="UP000308836"/>
    </source>
</evidence>
<keyword evidence="2" id="KW-1185">Reference proteome</keyword>